<dbReference type="PANTHER" id="PTHR45982:SF1">
    <property type="entry name" value="REGULATOR OF CHROMOSOME CONDENSATION"/>
    <property type="match status" value="1"/>
</dbReference>
<dbReference type="PANTHER" id="PTHR45982">
    <property type="entry name" value="REGULATOR OF CHROMOSOME CONDENSATION"/>
    <property type="match status" value="1"/>
</dbReference>
<dbReference type="SUPFAM" id="SSF50985">
    <property type="entry name" value="RCC1/BLIP-II"/>
    <property type="match status" value="1"/>
</dbReference>
<keyword evidence="2" id="KW-1185">Reference proteome</keyword>
<reference evidence="1 2" key="1">
    <citation type="submission" date="2019-04" db="EMBL/GenBank/DDBJ databases">
        <title>Draft genome sequences for three unisolated Alnus-infective Frankia Sp+ strains, AgTrS, AiOr and AvVan, the first sequenced Frankia strains able to sporulate in-planta.</title>
        <authorList>
            <person name="Bethencourt L."/>
            <person name="Vautrin F."/>
            <person name="Taib N."/>
            <person name="Dubost A."/>
            <person name="Castro-Garcia L."/>
            <person name="Imbaud O."/>
            <person name="Abrouk D."/>
            <person name="Fournier P."/>
            <person name="Briolay J."/>
            <person name="Nguyen A."/>
            <person name="Normand P."/>
            <person name="Fernandez M.P."/>
            <person name="Brochier-Armanet C."/>
            <person name="Herrera-Belaroussi A."/>
        </authorList>
    </citation>
    <scope>NUCLEOTIDE SEQUENCE [LARGE SCALE GENOMIC DNA]</scope>
    <source>
        <strain evidence="1 2">AvVan</strain>
    </source>
</reference>
<evidence type="ECO:0000313" key="2">
    <source>
        <dbReference type="Proteomes" id="UP000305282"/>
    </source>
</evidence>
<dbReference type="Pfam" id="PF00415">
    <property type="entry name" value="RCC1"/>
    <property type="match status" value="2"/>
</dbReference>
<gene>
    <name evidence="1" type="ORF">E7Y31_20525</name>
</gene>
<protein>
    <submittedName>
        <fullName evidence="1">RCC1 repeat-and reductase domain-containing protein</fullName>
    </submittedName>
</protein>
<dbReference type="RefSeq" id="WP_412842871.1">
    <property type="nucleotide sequence ID" value="NZ_SSXH01000761.1"/>
</dbReference>
<accession>A0A4S5C9Z4</accession>
<dbReference type="InterPro" id="IPR000408">
    <property type="entry name" value="Reg_chr_condens"/>
</dbReference>
<feature type="non-terminal residue" evidence="1">
    <location>
        <position position="1"/>
    </location>
</feature>
<dbReference type="EMBL" id="SSXH01000761">
    <property type="protein sequence ID" value="THJ41073.1"/>
    <property type="molecule type" value="Genomic_DNA"/>
</dbReference>
<dbReference type="PROSITE" id="PS50012">
    <property type="entry name" value="RCC1_3"/>
    <property type="match status" value="3"/>
</dbReference>
<sequence length="183" mass="18532">NDQGQLGNGSTTNSLLPVRVTGLTRVIAVAGGYLGAFALRQNGTVWGWGSEAPGDGTSNSLVPVKVIGLTGVTSITGHTPAASSRDGTVWAWGGNFYGQLGNGTAGTDRSLVPMRVNSLGRISRISDGPTALGRDGTVWAWGPEITALGVLGATAVPKQVPGLRDITVVAGGDYTRYALVGAG</sequence>
<dbReference type="InterPro" id="IPR009091">
    <property type="entry name" value="RCC1/BLIP-II"/>
</dbReference>
<evidence type="ECO:0000313" key="1">
    <source>
        <dbReference type="EMBL" id="THJ41073.1"/>
    </source>
</evidence>
<proteinExistence type="predicted"/>
<dbReference type="Gene3D" id="2.130.10.30">
    <property type="entry name" value="Regulator of chromosome condensation 1/beta-lactamase-inhibitor protein II"/>
    <property type="match status" value="2"/>
</dbReference>
<organism evidence="1 2">
    <name type="scientific">Candidatus Frankia alpina</name>
    <dbReference type="NCBI Taxonomy" id="2699483"/>
    <lineage>
        <taxon>Bacteria</taxon>
        <taxon>Bacillati</taxon>
        <taxon>Actinomycetota</taxon>
        <taxon>Actinomycetes</taxon>
        <taxon>Frankiales</taxon>
        <taxon>Frankiaceae</taxon>
        <taxon>Frankia</taxon>
    </lineage>
</organism>
<dbReference type="AlphaFoldDB" id="A0A4S5C9Z4"/>
<name>A0A4S5C9Z4_9ACTN</name>
<dbReference type="InterPro" id="IPR051553">
    <property type="entry name" value="Ran_GTPase-activating"/>
</dbReference>
<dbReference type="Proteomes" id="UP000305282">
    <property type="component" value="Unassembled WGS sequence"/>
</dbReference>
<comment type="caution">
    <text evidence="1">The sequence shown here is derived from an EMBL/GenBank/DDBJ whole genome shotgun (WGS) entry which is preliminary data.</text>
</comment>